<dbReference type="EMBL" id="VUAA01000041">
    <property type="protein sequence ID" value="KAA1252731.1"/>
    <property type="molecule type" value="Genomic_DNA"/>
</dbReference>
<evidence type="ECO:0000313" key="1">
    <source>
        <dbReference type="EMBL" id="KAA1252731.1"/>
    </source>
</evidence>
<evidence type="ECO:0000313" key="2">
    <source>
        <dbReference type="Proteomes" id="UP000323225"/>
    </source>
</evidence>
<protein>
    <submittedName>
        <fullName evidence="1">Uncharacterized protein</fullName>
    </submittedName>
</protein>
<reference evidence="1 2" key="1">
    <citation type="submission" date="2019-09" db="EMBL/GenBank/DDBJ databases">
        <authorList>
            <person name="Kritzky A."/>
            <person name="Schelkanova E.Y."/>
            <person name="Alkhova Z.V."/>
            <person name="Smirnova N.I."/>
        </authorList>
    </citation>
    <scope>NUCLEOTIDE SEQUENCE [LARGE SCALE GENOMIC DNA]</scope>
    <source>
        <strain evidence="1 2">M1526</strain>
    </source>
</reference>
<dbReference type="Proteomes" id="UP000323225">
    <property type="component" value="Unassembled WGS sequence"/>
</dbReference>
<accession>A0A5Q6PD66</accession>
<dbReference type="Gene3D" id="3.40.50.150">
    <property type="entry name" value="Vaccinia Virus protein VP39"/>
    <property type="match status" value="1"/>
</dbReference>
<dbReference type="AlphaFoldDB" id="A0A5Q6PD66"/>
<proteinExistence type="predicted"/>
<gene>
    <name evidence="1" type="ORF">F0M16_21265</name>
</gene>
<name>A0A5Q6PD66_VIBCL</name>
<comment type="caution">
    <text evidence="1">The sequence shown here is derived from an EMBL/GenBank/DDBJ whole genome shotgun (WGS) entry which is preliminary data.</text>
</comment>
<dbReference type="InterPro" id="IPR029063">
    <property type="entry name" value="SAM-dependent_MTases_sf"/>
</dbReference>
<organism evidence="1 2">
    <name type="scientific">Vibrio cholerae</name>
    <dbReference type="NCBI Taxonomy" id="666"/>
    <lineage>
        <taxon>Bacteria</taxon>
        <taxon>Pseudomonadati</taxon>
        <taxon>Pseudomonadota</taxon>
        <taxon>Gammaproteobacteria</taxon>
        <taxon>Vibrionales</taxon>
        <taxon>Vibrionaceae</taxon>
        <taxon>Vibrio</taxon>
    </lineage>
</organism>
<dbReference type="Pfam" id="PF01564">
    <property type="entry name" value="Spermine_synth"/>
    <property type="match status" value="1"/>
</dbReference>
<sequence>MLNMKDGNDAIKSLNKHLSGFPTIAGYIDSGKNIGQWEITRFDLGAATGYFSQMSDYGDGIALLKDGVVWMSITPMEIESHILPQHSAKGKVVIAGLGLGMITLSLLKKKSVKKLYVLEIDEDLIQEFQSILDETHQNLWHENIQSGRLEVIQADCQKPFEKSVLHKLKDADYAWVDIWENLGCYTSLPKAAFIQTQIKAKRIDYWGQELELIERLSRVTSGSDKDERKRSRFLDIINDFELPITPKILSKKGQSFYFEVSMLAAINTITGMRKQKTKKETLAIISR</sequence>
<dbReference type="SUPFAM" id="SSF53335">
    <property type="entry name" value="S-adenosyl-L-methionine-dependent methyltransferases"/>
    <property type="match status" value="1"/>
</dbReference>